<feature type="region of interest" description="Disordered" evidence="1">
    <location>
        <begin position="557"/>
        <end position="586"/>
    </location>
</feature>
<feature type="compositionally biased region" description="Basic and acidic residues" evidence="1">
    <location>
        <begin position="112"/>
        <end position="129"/>
    </location>
</feature>
<evidence type="ECO:0000313" key="2">
    <source>
        <dbReference type="EMBL" id="KPI86158.1"/>
    </source>
</evidence>
<feature type="region of interest" description="Disordered" evidence="1">
    <location>
        <begin position="162"/>
        <end position="218"/>
    </location>
</feature>
<feature type="compositionally biased region" description="Low complexity" evidence="1">
    <location>
        <begin position="88"/>
        <end position="97"/>
    </location>
</feature>
<keyword evidence="3" id="KW-1185">Reference proteome</keyword>
<organism evidence="2 3">
    <name type="scientific">Leptomonas seymouri</name>
    <dbReference type="NCBI Taxonomy" id="5684"/>
    <lineage>
        <taxon>Eukaryota</taxon>
        <taxon>Discoba</taxon>
        <taxon>Euglenozoa</taxon>
        <taxon>Kinetoplastea</taxon>
        <taxon>Metakinetoplastina</taxon>
        <taxon>Trypanosomatida</taxon>
        <taxon>Trypanosomatidae</taxon>
        <taxon>Leishmaniinae</taxon>
        <taxon>Leptomonas</taxon>
    </lineage>
</organism>
<gene>
    <name evidence="2" type="ORF">ABL78_4780</name>
</gene>
<dbReference type="Proteomes" id="UP000038009">
    <property type="component" value="Unassembled WGS sequence"/>
</dbReference>
<feature type="compositionally biased region" description="Polar residues" evidence="1">
    <location>
        <begin position="201"/>
        <end position="213"/>
    </location>
</feature>
<evidence type="ECO:0000313" key="3">
    <source>
        <dbReference type="Proteomes" id="UP000038009"/>
    </source>
</evidence>
<feature type="region of interest" description="Disordered" evidence="1">
    <location>
        <begin position="1"/>
        <end position="42"/>
    </location>
</feature>
<comment type="caution">
    <text evidence="2">The sequence shown here is derived from an EMBL/GenBank/DDBJ whole genome shotgun (WGS) entry which is preliminary data.</text>
</comment>
<feature type="region of interest" description="Disordered" evidence="1">
    <location>
        <begin position="85"/>
        <end position="148"/>
    </location>
</feature>
<feature type="region of interest" description="Disordered" evidence="1">
    <location>
        <begin position="235"/>
        <end position="282"/>
    </location>
</feature>
<feature type="region of interest" description="Disordered" evidence="1">
    <location>
        <begin position="602"/>
        <end position="624"/>
    </location>
</feature>
<dbReference type="VEuPathDB" id="TriTrypDB:Lsey_0145_0090"/>
<dbReference type="OMA" id="KVAETRI"/>
<feature type="compositionally biased region" description="Basic residues" evidence="1">
    <location>
        <begin position="613"/>
        <end position="622"/>
    </location>
</feature>
<proteinExistence type="predicted"/>
<dbReference type="AlphaFoldDB" id="A0A0N1I5W2"/>
<feature type="compositionally biased region" description="Low complexity" evidence="1">
    <location>
        <begin position="179"/>
        <end position="195"/>
    </location>
</feature>
<reference evidence="2 3" key="1">
    <citation type="journal article" date="2015" name="PLoS Pathog.">
        <title>Leptomonas seymouri: Adaptations to the Dixenous Life Cycle Analyzed by Genome Sequencing, Transcriptome Profiling and Co-infection with Leishmania donovani.</title>
        <authorList>
            <person name="Kraeva N."/>
            <person name="Butenko A."/>
            <person name="Hlavacova J."/>
            <person name="Kostygov A."/>
            <person name="Myskova J."/>
            <person name="Grybchuk D."/>
            <person name="Lestinova T."/>
            <person name="Votypka J."/>
            <person name="Volf P."/>
            <person name="Opperdoes F."/>
            <person name="Flegontov P."/>
            <person name="Lukes J."/>
            <person name="Yurchenko V."/>
        </authorList>
    </citation>
    <scope>NUCLEOTIDE SEQUENCE [LARGE SCALE GENOMIC DNA]</scope>
    <source>
        <strain evidence="2 3">ATCC 30220</strain>
    </source>
</reference>
<feature type="region of interest" description="Disordered" evidence="1">
    <location>
        <begin position="294"/>
        <end position="442"/>
    </location>
</feature>
<dbReference type="EMBL" id="LJSK01000145">
    <property type="protein sequence ID" value="KPI86158.1"/>
    <property type="molecule type" value="Genomic_DNA"/>
</dbReference>
<sequence length="825" mass="86276">MSKPPSPSTGGSVAPPTSTTTLSTTEGAPRQADVLPTGSTAVGTLPVSTVIDEIRGPEELSRCSDVPTLSPVVPDAVITSRPALARVSGGSSSGSISEEADICSPLHSSELQQEKGMEATDSRAEDAEAPRAVPQARNKSEVSSASSNLGFLKTSEEVGATASVLQPHLKPSEATSPTSIADSQSPADSPPSNAQEELGSIEQQSASEGSSSVPYDATSKAPLAKVAETRIAEDDVRDAHNGVDTEKTCSSRRDAEAISEENPEVPGGVAAPTHIGSSGTVAQIPVGHNTEENTITDAHTSTGDEEAKAPDKGNDSGSGQINLASVVVREEGGLEDDRMTVASPDVLASEPEEEKQIVHLEKTGMTNATEKPHTADVGHTVGSRESTLLGCGHPTDVAASPTDSQSTHDDAHKGASSVLEIEADQAPPQFSLPAKTRKRRRAPLVGPARTQLRHTAPNQGSCEQVVLDKESVLAAHRGDALQTPSMPKPICGAVNAEAEVENSLLLVSVPSTVQKAELHLVAAAEVEEDNGEDGEGEQVTDTHADAALKVADSIKVLAGGDDQPSPRRAKTEFCPDVETDATTPASLSSPLATTIAERAAVAVPSDADDVRPRPKLGTRKRTLSASEANASELLMKGTHNGAKAQGRTHAALACAPPSPPAPPTTSTALHSPPVPSCPSVVSSIVASTSSTKPVLNIAGVNVQALLAESSDPPPVYFRRQRRTRRKSVLAEDHPIFAEHRDLCQHDHAHRIITRAPFASDVDVLNSLVEWKDSPSLVYARLLWQYTPKPFLHAAMYGLDASAQLKAEPKPRDVNDCNVKKENDEN</sequence>
<accession>A0A0N1I5W2</accession>
<feature type="compositionally biased region" description="Basic and acidic residues" evidence="1">
    <location>
        <begin position="235"/>
        <end position="256"/>
    </location>
</feature>
<feature type="compositionally biased region" description="Basic and acidic residues" evidence="1">
    <location>
        <begin position="328"/>
        <end position="339"/>
    </location>
</feature>
<name>A0A0N1I5W2_LEPSE</name>
<feature type="compositionally biased region" description="Basic and acidic residues" evidence="1">
    <location>
        <begin position="305"/>
        <end position="314"/>
    </location>
</feature>
<protein>
    <submittedName>
        <fullName evidence="2">Uncharacterized protein</fullName>
    </submittedName>
</protein>
<dbReference type="OrthoDB" id="267465at2759"/>
<evidence type="ECO:0000256" key="1">
    <source>
        <dbReference type="SAM" id="MobiDB-lite"/>
    </source>
</evidence>